<dbReference type="SMART" id="SM00054">
    <property type="entry name" value="EFh"/>
    <property type="match status" value="1"/>
</dbReference>
<dbReference type="GO" id="GO:0006874">
    <property type="term" value="P:intracellular calcium ion homeostasis"/>
    <property type="evidence" value="ECO:0007669"/>
    <property type="project" value="TreeGrafter"/>
</dbReference>
<reference evidence="5" key="1">
    <citation type="journal article" date="2019" name="bioRxiv">
        <title>Genomics, evolutionary history and diagnostics of the Alternaria alternata species group including apple and Asian pear pathotypes.</title>
        <authorList>
            <person name="Armitage A.D."/>
            <person name="Cockerton H.M."/>
            <person name="Sreenivasaprasad S."/>
            <person name="Woodhall J.W."/>
            <person name="Lane C.R."/>
            <person name="Harrison R.J."/>
            <person name="Clarkson J.P."/>
        </authorList>
    </citation>
    <scope>NUCLEOTIDE SEQUENCE [LARGE SCALE GENOMIC DNA]</scope>
    <source>
        <strain evidence="5">FERA 1082</strain>
    </source>
</reference>
<name>A0A4Q4M4H3_9PLEO</name>
<dbReference type="PANTHER" id="PTHR31323">
    <property type="entry name" value="MECHANOSENSITIVE ION CHANNEL PROTEIN MSY2"/>
    <property type="match status" value="1"/>
</dbReference>
<dbReference type="Pfam" id="PF25886">
    <property type="entry name" value="Msy1"/>
    <property type="match status" value="1"/>
</dbReference>
<dbReference type="PROSITE" id="PS50222">
    <property type="entry name" value="EF_HAND_2"/>
    <property type="match status" value="1"/>
</dbReference>
<keyword evidence="2" id="KW-0812">Transmembrane</keyword>
<proteinExistence type="predicted"/>
<dbReference type="EMBL" id="PDXA01000049">
    <property type="protein sequence ID" value="RYN41691.1"/>
    <property type="molecule type" value="Genomic_DNA"/>
</dbReference>
<dbReference type="InterPro" id="IPR058650">
    <property type="entry name" value="Msy1/2-like"/>
</dbReference>
<organism evidence="4 5">
    <name type="scientific">Alternaria tenuissima</name>
    <dbReference type="NCBI Taxonomy" id="119927"/>
    <lineage>
        <taxon>Eukaryota</taxon>
        <taxon>Fungi</taxon>
        <taxon>Dikarya</taxon>
        <taxon>Ascomycota</taxon>
        <taxon>Pezizomycotina</taxon>
        <taxon>Dothideomycetes</taxon>
        <taxon>Pleosporomycetidae</taxon>
        <taxon>Pleosporales</taxon>
        <taxon>Pleosporineae</taxon>
        <taxon>Pleosporaceae</taxon>
        <taxon>Alternaria</taxon>
        <taxon>Alternaria sect. Alternaria</taxon>
        <taxon>Alternaria alternata complex</taxon>
    </lineage>
</organism>
<feature type="compositionally biased region" description="Polar residues" evidence="1">
    <location>
        <begin position="246"/>
        <end position="255"/>
    </location>
</feature>
<dbReference type="GO" id="GO:0005262">
    <property type="term" value="F:calcium channel activity"/>
    <property type="evidence" value="ECO:0007669"/>
    <property type="project" value="TreeGrafter"/>
</dbReference>
<feature type="transmembrane region" description="Helical" evidence="2">
    <location>
        <begin position="62"/>
        <end position="82"/>
    </location>
</feature>
<feature type="transmembrane region" description="Helical" evidence="2">
    <location>
        <begin position="402"/>
        <end position="421"/>
    </location>
</feature>
<sequence>MDKTIDPFYQHSVLESQSGIGKAEVTIKELPKSNVDGDKNEVVRTIDIRITKESRDLRWSTWWLIGAVIIVIIVIPWVAIAASTPTTAMGGIQTTGVLIWIEILRSSVWILSFFHFYIGTGWFWVCQFDASLMPWDTFVANIMRTNVRFATSLVAWGSSSVMCRVSGSTCNENWLMVLRKVLLASIPATATFCAENILMEVIITFQAARMGKERHLETMVRRRNAIFLIAKIYLGVKQKEGASQEPPVNSSPTGGQDSGYRSFASRLPSTTGKFLGTLFLRDPLDLKDVREQGKRYVQGKGSDKEFDLNGKPFPDILVEHYLHGENMSFTEAFLQERINEEAGKTINHALDFTAVEIMKMMDKDDSGEITTDEVADFLKELVMAMRDIAKSVNEMKRAARSANAVVSFLLLFVVAIIYAAFFVKNLTSYLTPIWTTVTGLSFALSGTVTESIAACQFVFSKQPYDVGDRVIIEEKELIVEKVCLLYTVFHRCSDCAVEQIAHKKICDSWITNLTRSKGLFIKEVASIADKTDKFTSAQLEAHEKGLVAFINEETVRRRYLDVGGVKVSLHAEQQQLVADIKLNELMVRHEKVLSWMRGQIRDWLERLVREGGGTSSSS</sequence>
<evidence type="ECO:0000313" key="5">
    <source>
        <dbReference type="Proteomes" id="UP000292402"/>
    </source>
</evidence>
<dbReference type="Pfam" id="PF00924">
    <property type="entry name" value="MS_channel_2nd"/>
    <property type="match status" value="1"/>
</dbReference>
<evidence type="ECO:0000256" key="2">
    <source>
        <dbReference type="SAM" id="Phobius"/>
    </source>
</evidence>
<dbReference type="GO" id="GO:0005509">
    <property type="term" value="F:calcium ion binding"/>
    <property type="evidence" value="ECO:0007669"/>
    <property type="project" value="InterPro"/>
</dbReference>
<dbReference type="InterPro" id="IPR018247">
    <property type="entry name" value="EF_Hand_1_Ca_BS"/>
</dbReference>
<dbReference type="AlphaFoldDB" id="A0A4Q4M4H3"/>
<dbReference type="Proteomes" id="UP000292402">
    <property type="component" value="Unassembled WGS sequence"/>
</dbReference>
<protein>
    <recommendedName>
        <fullName evidence="3">EF-hand domain-containing protein</fullName>
    </recommendedName>
</protein>
<dbReference type="PROSITE" id="PS00018">
    <property type="entry name" value="EF_HAND_1"/>
    <property type="match status" value="1"/>
</dbReference>
<gene>
    <name evidence="4" type="ORF">AA0114_g10649</name>
</gene>
<accession>A0A4Q4M4H3</accession>
<keyword evidence="2" id="KW-1133">Transmembrane helix</keyword>
<feature type="region of interest" description="Disordered" evidence="1">
    <location>
        <begin position="242"/>
        <end position="262"/>
    </location>
</feature>
<dbReference type="GO" id="GO:0016020">
    <property type="term" value="C:membrane"/>
    <property type="evidence" value="ECO:0007669"/>
    <property type="project" value="InterPro"/>
</dbReference>
<keyword evidence="2" id="KW-0472">Membrane</keyword>
<dbReference type="InterPro" id="IPR006685">
    <property type="entry name" value="MscS_channel_2nd"/>
</dbReference>
<feature type="domain" description="EF-hand" evidence="3">
    <location>
        <begin position="349"/>
        <end position="384"/>
    </location>
</feature>
<feature type="transmembrane region" description="Helical" evidence="2">
    <location>
        <begin position="433"/>
        <end position="459"/>
    </location>
</feature>
<feature type="transmembrane region" description="Helical" evidence="2">
    <location>
        <begin position="103"/>
        <end position="125"/>
    </location>
</feature>
<evidence type="ECO:0000256" key="1">
    <source>
        <dbReference type="SAM" id="MobiDB-lite"/>
    </source>
</evidence>
<dbReference type="PANTHER" id="PTHR31323:SF1">
    <property type="entry name" value="MECHANOSENSITIVE ION CHANNEL PROTEIN"/>
    <property type="match status" value="1"/>
</dbReference>
<comment type="caution">
    <text evidence="4">The sequence shown here is derived from an EMBL/GenBank/DDBJ whole genome shotgun (WGS) entry which is preliminary data.</text>
</comment>
<evidence type="ECO:0000313" key="4">
    <source>
        <dbReference type="EMBL" id="RYN41691.1"/>
    </source>
</evidence>
<evidence type="ECO:0000259" key="3">
    <source>
        <dbReference type="PROSITE" id="PS50222"/>
    </source>
</evidence>
<dbReference type="InterPro" id="IPR002048">
    <property type="entry name" value="EF_hand_dom"/>
</dbReference>